<dbReference type="InterPro" id="IPR021529">
    <property type="entry name" value="DUF2798"/>
</dbReference>
<evidence type="ECO:0000256" key="1">
    <source>
        <dbReference type="SAM" id="Phobius"/>
    </source>
</evidence>
<organism evidence="2 3">
    <name type="scientific">Marvinbryantia formatexigens DSM 14469</name>
    <dbReference type="NCBI Taxonomy" id="478749"/>
    <lineage>
        <taxon>Bacteria</taxon>
        <taxon>Bacillati</taxon>
        <taxon>Bacillota</taxon>
        <taxon>Clostridia</taxon>
        <taxon>Lachnospirales</taxon>
        <taxon>Lachnospiraceae</taxon>
        <taxon>Marvinbryantia</taxon>
    </lineage>
</organism>
<evidence type="ECO:0000313" key="3">
    <source>
        <dbReference type="Proteomes" id="UP000005561"/>
    </source>
</evidence>
<sequence>MPQNKRESLIYTVMMCFLMVFWMSMYNVTLHMGHFGLDTIREGWIGFPAAYVYAMLFDWFVVSGIAKKFAFRFLVKPESSTRKKIIAVSCCMVIPMVFVMSLYGGLEACVKSGDWSALFLIWMTNIPKNLVMALPFQLIVAGPVIRKLFRIAFPEGKILA</sequence>
<feature type="transmembrane region" description="Helical" evidence="1">
    <location>
        <begin position="126"/>
        <end position="145"/>
    </location>
</feature>
<name>C6LDT2_9FIRM</name>
<accession>C6LDT2</accession>
<keyword evidence="1" id="KW-1133">Transmembrane helix</keyword>
<dbReference type="EMBL" id="ACCL02000007">
    <property type="protein sequence ID" value="EET61136.1"/>
    <property type="molecule type" value="Genomic_DNA"/>
</dbReference>
<dbReference type="OrthoDB" id="7062363at2"/>
<dbReference type="Pfam" id="PF11391">
    <property type="entry name" value="DUF2798"/>
    <property type="match status" value="2"/>
</dbReference>
<protein>
    <recommendedName>
        <fullName evidence="4">DUF2798 domain-containing protein</fullName>
    </recommendedName>
</protein>
<proteinExistence type="predicted"/>
<keyword evidence="1" id="KW-0812">Transmembrane</keyword>
<dbReference type="AlphaFoldDB" id="C6LDT2"/>
<comment type="caution">
    <text evidence="2">The sequence shown here is derived from an EMBL/GenBank/DDBJ whole genome shotgun (WGS) entry which is preliminary data.</text>
</comment>
<feature type="transmembrane region" description="Helical" evidence="1">
    <location>
        <begin position="9"/>
        <end position="25"/>
    </location>
</feature>
<keyword evidence="1" id="KW-0472">Membrane</keyword>
<keyword evidence="3" id="KW-1185">Reference proteome</keyword>
<dbReference type="STRING" id="168384.SAMN05660368_01101"/>
<dbReference type="eggNOG" id="ENOG50304CC">
    <property type="taxonomic scope" value="Bacteria"/>
</dbReference>
<reference evidence="2" key="1">
    <citation type="submission" date="2009-07" db="EMBL/GenBank/DDBJ databases">
        <authorList>
            <person name="Weinstock G."/>
            <person name="Sodergren E."/>
            <person name="Clifton S."/>
            <person name="Fulton L."/>
            <person name="Fulton B."/>
            <person name="Courtney L."/>
            <person name="Fronick C."/>
            <person name="Harrison M."/>
            <person name="Strong C."/>
            <person name="Farmer C."/>
            <person name="Delahaunty K."/>
            <person name="Markovic C."/>
            <person name="Hall O."/>
            <person name="Minx P."/>
            <person name="Tomlinson C."/>
            <person name="Mitreva M."/>
            <person name="Nelson J."/>
            <person name="Hou S."/>
            <person name="Wollam A."/>
            <person name="Pepin K.H."/>
            <person name="Johnson M."/>
            <person name="Bhonagiri V."/>
            <person name="Nash W.E."/>
            <person name="Warren W."/>
            <person name="Chinwalla A."/>
            <person name="Mardis E.R."/>
            <person name="Wilson R.K."/>
        </authorList>
    </citation>
    <scope>NUCLEOTIDE SEQUENCE [LARGE SCALE GENOMIC DNA]</scope>
    <source>
        <strain evidence="2">DSM 14469</strain>
    </source>
</reference>
<feature type="transmembrane region" description="Helical" evidence="1">
    <location>
        <begin position="85"/>
        <end position="106"/>
    </location>
</feature>
<evidence type="ECO:0008006" key="4">
    <source>
        <dbReference type="Google" id="ProtNLM"/>
    </source>
</evidence>
<evidence type="ECO:0000313" key="2">
    <source>
        <dbReference type="EMBL" id="EET61136.1"/>
    </source>
</evidence>
<dbReference type="Proteomes" id="UP000005561">
    <property type="component" value="Unassembled WGS sequence"/>
</dbReference>
<feature type="transmembrane region" description="Helical" evidence="1">
    <location>
        <begin position="45"/>
        <end position="65"/>
    </location>
</feature>
<dbReference type="RefSeq" id="WP_006861574.1">
    <property type="nucleotide sequence ID" value="NZ_ACCL02000007.1"/>
</dbReference>
<gene>
    <name evidence="2" type="ORF">BRYFOR_06781</name>
</gene>